<gene>
    <name evidence="1" type="ORF">FHK87_19455</name>
</gene>
<reference evidence="1 2" key="1">
    <citation type="submission" date="2019-06" db="EMBL/GenBank/DDBJ databases">
        <authorList>
            <person name="Meng X."/>
        </authorList>
    </citation>
    <scope>NUCLEOTIDE SEQUENCE [LARGE SCALE GENOMIC DNA]</scope>
    <source>
        <strain evidence="1 2">M625</strain>
    </source>
</reference>
<dbReference type="Proteomes" id="UP000315540">
    <property type="component" value="Unassembled WGS sequence"/>
</dbReference>
<dbReference type="RefSeq" id="WP_140595485.1">
    <property type="nucleotide sequence ID" value="NZ_VFWZ01000007.1"/>
</dbReference>
<dbReference type="EMBL" id="VFWZ01000007">
    <property type="protein sequence ID" value="TPN83400.1"/>
    <property type="molecule type" value="Genomic_DNA"/>
</dbReference>
<sequence>MDQNSLFSSLEVANPITVLKKVIEYNHRLDDNHKHDIVSIRIILGNGSIIEGQPAKINEDTCVMLTHNNTILFFFLNQIKGIEIINPYKAIHLFTDGMFFDIQKNDIPTALQVSRTLKELQKRIGNGFVGEISSTIDIKKLTDTEKFQLHQIINKLPNVIAKIAVDEDGRSAITNLKAIILNKSEANLRAYINNNNNSIILDLNLTKKLPEQFEEELKKQIETIL</sequence>
<evidence type="ECO:0000313" key="2">
    <source>
        <dbReference type="Proteomes" id="UP000315540"/>
    </source>
</evidence>
<comment type="caution">
    <text evidence="1">The sequence shown here is derived from an EMBL/GenBank/DDBJ whole genome shotgun (WGS) entry which is preliminary data.</text>
</comment>
<keyword evidence="2" id="KW-1185">Reference proteome</keyword>
<evidence type="ECO:0000313" key="1">
    <source>
        <dbReference type="EMBL" id="TPN83400.1"/>
    </source>
</evidence>
<name>A0A504J9Q7_9FLAO</name>
<dbReference type="AlphaFoldDB" id="A0A504J9Q7"/>
<proteinExistence type="predicted"/>
<accession>A0A504J9Q7</accession>
<organism evidence="1 2">
    <name type="scientific">Aquimarina algicola</name>
    <dbReference type="NCBI Taxonomy" id="2589995"/>
    <lineage>
        <taxon>Bacteria</taxon>
        <taxon>Pseudomonadati</taxon>
        <taxon>Bacteroidota</taxon>
        <taxon>Flavobacteriia</taxon>
        <taxon>Flavobacteriales</taxon>
        <taxon>Flavobacteriaceae</taxon>
        <taxon>Aquimarina</taxon>
    </lineage>
</organism>
<protein>
    <submittedName>
        <fullName evidence="1">Uncharacterized protein</fullName>
    </submittedName>
</protein>